<proteinExistence type="predicted"/>
<gene>
    <name evidence="2" type="ORF">PoB_000923100</name>
</gene>
<organism evidence="2 3">
    <name type="scientific">Plakobranchus ocellatus</name>
    <dbReference type="NCBI Taxonomy" id="259542"/>
    <lineage>
        <taxon>Eukaryota</taxon>
        <taxon>Metazoa</taxon>
        <taxon>Spiralia</taxon>
        <taxon>Lophotrochozoa</taxon>
        <taxon>Mollusca</taxon>
        <taxon>Gastropoda</taxon>
        <taxon>Heterobranchia</taxon>
        <taxon>Euthyneura</taxon>
        <taxon>Panpulmonata</taxon>
        <taxon>Sacoglossa</taxon>
        <taxon>Placobranchoidea</taxon>
        <taxon>Plakobranchidae</taxon>
        <taxon>Plakobranchus</taxon>
    </lineage>
</organism>
<sequence>MRDLRKTADMIKLDMNTSPQHGDLRLSGPPSGQGASGEARLCDRRVPADHMADLLSSMPPTPHNARENQRRIWSENVKVVLKTHNIPPCQKTKALSAFDVQNCT</sequence>
<evidence type="ECO:0000256" key="1">
    <source>
        <dbReference type="SAM" id="MobiDB-lite"/>
    </source>
</evidence>
<evidence type="ECO:0000313" key="3">
    <source>
        <dbReference type="Proteomes" id="UP000735302"/>
    </source>
</evidence>
<accession>A0AAV3YHQ7</accession>
<feature type="compositionally biased region" description="Basic and acidic residues" evidence="1">
    <location>
        <begin position="1"/>
        <end position="12"/>
    </location>
</feature>
<comment type="caution">
    <text evidence="2">The sequence shown here is derived from an EMBL/GenBank/DDBJ whole genome shotgun (WGS) entry which is preliminary data.</text>
</comment>
<name>A0AAV3YHQ7_9GAST</name>
<dbReference type="AlphaFoldDB" id="A0AAV3YHQ7"/>
<dbReference type="Proteomes" id="UP000735302">
    <property type="component" value="Unassembled WGS sequence"/>
</dbReference>
<evidence type="ECO:0000313" key="2">
    <source>
        <dbReference type="EMBL" id="GFN82725.1"/>
    </source>
</evidence>
<protein>
    <submittedName>
        <fullName evidence="2">Uncharacterized protein</fullName>
    </submittedName>
</protein>
<feature type="region of interest" description="Disordered" evidence="1">
    <location>
        <begin position="1"/>
        <end position="39"/>
    </location>
</feature>
<keyword evidence="3" id="KW-1185">Reference proteome</keyword>
<reference evidence="2 3" key="1">
    <citation type="journal article" date="2021" name="Elife">
        <title>Chloroplast acquisition without the gene transfer in kleptoplastic sea slugs, Plakobranchus ocellatus.</title>
        <authorList>
            <person name="Maeda T."/>
            <person name="Takahashi S."/>
            <person name="Yoshida T."/>
            <person name="Shimamura S."/>
            <person name="Takaki Y."/>
            <person name="Nagai Y."/>
            <person name="Toyoda A."/>
            <person name="Suzuki Y."/>
            <person name="Arimoto A."/>
            <person name="Ishii H."/>
            <person name="Satoh N."/>
            <person name="Nishiyama T."/>
            <person name="Hasebe M."/>
            <person name="Maruyama T."/>
            <person name="Minagawa J."/>
            <person name="Obokata J."/>
            <person name="Shigenobu S."/>
        </authorList>
    </citation>
    <scope>NUCLEOTIDE SEQUENCE [LARGE SCALE GENOMIC DNA]</scope>
</reference>
<dbReference type="EMBL" id="BLXT01001037">
    <property type="protein sequence ID" value="GFN82725.1"/>
    <property type="molecule type" value="Genomic_DNA"/>
</dbReference>